<evidence type="ECO:0000313" key="2">
    <source>
        <dbReference type="Proteomes" id="UP001519460"/>
    </source>
</evidence>
<proteinExistence type="predicted"/>
<dbReference type="Proteomes" id="UP001519460">
    <property type="component" value="Unassembled WGS sequence"/>
</dbReference>
<reference evidence="1 2" key="1">
    <citation type="journal article" date="2023" name="Sci. Data">
        <title>Genome assembly of the Korean intertidal mud-creeper Batillaria attramentaria.</title>
        <authorList>
            <person name="Patra A.K."/>
            <person name="Ho P.T."/>
            <person name="Jun S."/>
            <person name="Lee S.J."/>
            <person name="Kim Y."/>
            <person name="Won Y.J."/>
        </authorList>
    </citation>
    <scope>NUCLEOTIDE SEQUENCE [LARGE SCALE GENOMIC DNA]</scope>
    <source>
        <strain evidence="1">Wonlab-2016</strain>
    </source>
</reference>
<gene>
    <name evidence="1" type="ORF">BaRGS_00020270</name>
</gene>
<dbReference type="AlphaFoldDB" id="A0ABD0KNM4"/>
<evidence type="ECO:0000313" key="1">
    <source>
        <dbReference type="EMBL" id="KAK7488485.1"/>
    </source>
</evidence>
<name>A0ABD0KNM4_9CAEN</name>
<organism evidence="1 2">
    <name type="scientific">Batillaria attramentaria</name>
    <dbReference type="NCBI Taxonomy" id="370345"/>
    <lineage>
        <taxon>Eukaryota</taxon>
        <taxon>Metazoa</taxon>
        <taxon>Spiralia</taxon>
        <taxon>Lophotrochozoa</taxon>
        <taxon>Mollusca</taxon>
        <taxon>Gastropoda</taxon>
        <taxon>Caenogastropoda</taxon>
        <taxon>Sorbeoconcha</taxon>
        <taxon>Cerithioidea</taxon>
        <taxon>Batillariidae</taxon>
        <taxon>Batillaria</taxon>
    </lineage>
</organism>
<accession>A0ABD0KNM4</accession>
<sequence length="94" mass="10078">MASSGGAVGEPGTSASIQAFETLEKQKKYVAAKGWRGSASVVLTFHRLFVAPFVTLLTHSRPRQLVGSGGDFTQEDWGNKIRPGQSQICLSGRK</sequence>
<keyword evidence="2" id="KW-1185">Reference proteome</keyword>
<protein>
    <submittedName>
        <fullName evidence="1">Uncharacterized protein</fullName>
    </submittedName>
</protein>
<comment type="caution">
    <text evidence="1">The sequence shown here is derived from an EMBL/GenBank/DDBJ whole genome shotgun (WGS) entry which is preliminary data.</text>
</comment>
<dbReference type="EMBL" id="JACVVK020000150">
    <property type="protein sequence ID" value="KAK7488485.1"/>
    <property type="molecule type" value="Genomic_DNA"/>
</dbReference>